<dbReference type="GO" id="GO:0061522">
    <property type="term" value="F:1,4-dihydroxy-2-naphthoyl-CoA thioesterase activity"/>
    <property type="evidence" value="ECO:0007669"/>
    <property type="project" value="TreeGrafter"/>
</dbReference>
<feature type="domain" description="Thioesterase" evidence="2">
    <location>
        <begin position="63"/>
        <end position="138"/>
    </location>
</feature>
<dbReference type="OrthoDB" id="9813158at2"/>
<dbReference type="PANTHER" id="PTHR43240">
    <property type="entry name" value="1,4-DIHYDROXY-2-NAPHTHOYL-COA THIOESTERASE 1"/>
    <property type="match status" value="1"/>
</dbReference>
<sequence length="166" mass="17589">MSEDNGQEPAKVIGELIGENKHLLLSAVPFAMAVGMAVEEVGPARATLSLPWREDLVGNPETGVLHGGIVTALIDNACGTAVICALTRMTSVATLDLRIDYLRPATPGQTVFVDAECYRKTRSIAFIRALAHHGDRGDAIAHSVATFMLGANRTGPSRQIAEKVGQ</sequence>
<evidence type="ECO:0000259" key="2">
    <source>
        <dbReference type="Pfam" id="PF03061"/>
    </source>
</evidence>
<dbReference type="NCBIfam" id="TIGR00369">
    <property type="entry name" value="unchar_dom_1"/>
    <property type="match status" value="1"/>
</dbReference>
<dbReference type="CDD" id="cd03443">
    <property type="entry name" value="PaaI_thioesterase"/>
    <property type="match status" value="1"/>
</dbReference>
<dbReference type="AlphaFoldDB" id="A0A317DWR2"/>
<proteinExistence type="predicted"/>
<dbReference type="InterPro" id="IPR003736">
    <property type="entry name" value="PAAI_dom"/>
</dbReference>
<evidence type="ECO:0000313" key="4">
    <source>
        <dbReference type="Proteomes" id="UP000246077"/>
    </source>
</evidence>
<dbReference type="SUPFAM" id="SSF54637">
    <property type="entry name" value="Thioesterase/thiol ester dehydrase-isomerase"/>
    <property type="match status" value="1"/>
</dbReference>
<gene>
    <name evidence="3" type="ORF">DKG75_18560</name>
</gene>
<keyword evidence="1" id="KW-0378">Hydrolase</keyword>
<dbReference type="Proteomes" id="UP000246077">
    <property type="component" value="Unassembled WGS sequence"/>
</dbReference>
<dbReference type="InterPro" id="IPR006683">
    <property type="entry name" value="Thioestr_dom"/>
</dbReference>
<comment type="caution">
    <text evidence="3">The sequence shown here is derived from an EMBL/GenBank/DDBJ whole genome shotgun (WGS) entry which is preliminary data.</text>
</comment>
<dbReference type="InterPro" id="IPR029069">
    <property type="entry name" value="HotDog_dom_sf"/>
</dbReference>
<dbReference type="EMBL" id="QGLF01000005">
    <property type="protein sequence ID" value="PWR18971.1"/>
    <property type="molecule type" value="Genomic_DNA"/>
</dbReference>
<dbReference type="RefSeq" id="WP_109922657.1">
    <property type="nucleotide sequence ID" value="NZ_QGLF01000005.1"/>
</dbReference>
<dbReference type="GO" id="GO:0005829">
    <property type="term" value="C:cytosol"/>
    <property type="evidence" value="ECO:0007669"/>
    <property type="project" value="TreeGrafter"/>
</dbReference>
<keyword evidence="4" id="KW-1185">Reference proteome</keyword>
<organism evidence="3 4">
    <name type="scientific">Zavarzinia compransoris</name>
    <dbReference type="NCBI Taxonomy" id="1264899"/>
    <lineage>
        <taxon>Bacteria</taxon>
        <taxon>Pseudomonadati</taxon>
        <taxon>Pseudomonadota</taxon>
        <taxon>Alphaproteobacteria</taxon>
        <taxon>Rhodospirillales</taxon>
        <taxon>Zavarziniaceae</taxon>
        <taxon>Zavarzinia</taxon>
    </lineage>
</organism>
<protein>
    <recommendedName>
        <fullName evidence="2">Thioesterase domain-containing protein</fullName>
    </recommendedName>
</protein>
<name>A0A317DWR2_9PROT</name>
<dbReference type="Gene3D" id="3.10.129.10">
    <property type="entry name" value="Hotdog Thioesterase"/>
    <property type="match status" value="1"/>
</dbReference>
<dbReference type="PANTHER" id="PTHR43240:SF7">
    <property type="entry name" value="BLR7284 PROTEIN"/>
    <property type="match status" value="1"/>
</dbReference>
<evidence type="ECO:0000256" key="1">
    <source>
        <dbReference type="ARBA" id="ARBA00022801"/>
    </source>
</evidence>
<reference evidence="4" key="1">
    <citation type="submission" date="2018-05" db="EMBL/GenBank/DDBJ databases">
        <title>Zavarzinia sp. HR-AS.</title>
        <authorList>
            <person name="Lee Y."/>
            <person name="Jeon C.O."/>
        </authorList>
    </citation>
    <scope>NUCLEOTIDE SEQUENCE [LARGE SCALE GENOMIC DNA]</scope>
    <source>
        <strain evidence="4">DSM 1231</strain>
    </source>
</reference>
<evidence type="ECO:0000313" key="3">
    <source>
        <dbReference type="EMBL" id="PWR18971.1"/>
    </source>
</evidence>
<accession>A0A317DWR2</accession>
<dbReference type="Pfam" id="PF03061">
    <property type="entry name" value="4HBT"/>
    <property type="match status" value="1"/>
</dbReference>